<evidence type="ECO:0000313" key="3">
    <source>
        <dbReference type="EMBL" id="VAZ90431.1"/>
    </source>
</evidence>
<protein>
    <submittedName>
        <fullName evidence="2">Uncharacterized protein</fullName>
    </submittedName>
</protein>
<keyword evidence="4" id="KW-1185">Reference proteome</keyword>
<reference evidence="4 5" key="1">
    <citation type="submission" date="2018-09" db="EMBL/GenBank/DDBJ databases">
        <authorList>
            <person name="Tagini F."/>
        </authorList>
    </citation>
    <scope>NUCLEOTIDE SEQUENCE [LARGE SCALE GENOMIC DNA]</scope>
    <source>
        <strain evidence="3 4">MK4</strain>
        <strain evidence="2 5">MK42</strain>
    </source>
</reference>
<accession>A0AB38UQ60</accession>
<evidence type="ECO:0000313" key="2">
    <source>
        <dbReference type="EMBL" id="VAZ82837.1"/>
    </source>
</evidence>
<evidence type="ECO:0000256" key="1">
    <source>
        <dbReference type="SAM" id="MobiDB-lite"/>
    </source>
</evidence>
<dbReference type="Proteomes" id="UP000279331">
    <property type="component" value="Unassembled WGS sequence"/>
</dbReference>
<name>A0AB38UQ60_9MYCO</name>
<dbReference type="Proteomes" id="UP000271464">
    <property type="component" value="Unassembled WGS sequence"/>
</dbReference>
<evidence type="ECO:0000313" key="4">
    <source>
        <dbReference type="Proteomes" id="UP000271464"/>
    </source>
</evidence>
<evidence type="ECO:0000313" key="5">
    <source>
        <dbReference type="Proteomes" id="UP000279331"/>
    </source>
</evidence>
<dbReference type="AlphaFoldDB" id="A0AB38UQ60"/>
<dbReference type="EMBL" id="UPHM01000026">
    <property type="protein sequence ID" value="VAZ90431.1"/>
    <property type="molecule type" value="Genomic_DNA"/>
</dbReference>
<proteinExistence type="predicted"/>
<comment type="caution">
    <text evidence="2">The sequence shown here is derived from an EMBL/GenBank/DDBJ whole genome shotgun (WGS) entry which is preliminary data.</text>
</comment>
<gene>
    <name evidence="2" type="ORF">LAUMK42_01647</name>
    <name evidence="3" type="ORF">LAUMK4_01428</name>
</gene>
<organism evidence="2 5">
    <name type="scientific">Mycobacterium persicum</name>
    <dbReference type="NCBI Taxonomy" id="1487726"/>
    <lineage>
        <taxon>Bacteria</taxon>
        <taxon>Bacillati</taxon>
        <taxon>Actinomycetota</taxon>
        <taxon>Actinomycetes</taxon>
        <taxon>Mycobacteriales</taxon>
        <taxon>Mycobacteriaceae</taxon>
        <taxon>Mycobacterium</taxon>
    </lineage>
</organism>
<feature type="region of interest" description="Disordered" evidence="1">
    <location>
        <begin position="1"/>
        <end position="22"/>
    </location>
</feature>
<dbReference type="EMBL" id="UPHL01000042">
    <property type="protein sequence ID" value="VAZ82837.1"/>
    <property type="molecule type" value="Genomic_DNA"/>
</dbReference>
<sequence length="65" mass="7370">MAIRPRGPLGPEGSWKQGQRCPADGSWIDQFGRIIELLAHSTFPPIKQKGECTYWMRYNEPPQAA</sequence>